<reference evidence="4 5" key="1">
    <citation type="submission" date="2020-03" db="EMBL/GenBank/DDBJ databases">
        <title>Draft genome sequence of environmentally isolated cultures.</title>
        <authorList>
            <person name="Wilson H.S."/>
            <person name="De Leon M.E."/>
        </authorList>
    </citation>
    <scope>NUCLEOTIDE SEQUENCE [LARGE SCALE GENOMIC DNA]</scope>
    <source>
        <strain evidence="4 5">HSC-31F16</strain>
    </source>
</reference>
<organism evidence="4 5">
    <name type="scientific">Chromobacterium fluminis</name>
    <dbReference type="NCBI Taxonomy" id="3044269"/>
    <lineage>
        <taxon>Bacteria</taxon>
        <taxon>Pseudomonadati</taxon>
        <taxon>Pseudomonadota</taxon>
        <taxon>Betaproteobacteria</taxon>
        <taxon>Neisseriales</taxon>
        <taxon>Chromobacteriaceae</taxon>
        <taxon>Chromobacterium</taxon>
    </lineage>
</organism>
<evidence type="ECO:0000313" key="4">
    <source>
        <dbReference type="EMBL" id="NHR05144.1"/>
    </source>
</evidence>
<dbReference type="EMBL" id="JAAOMA010000008">
    <property type="protein sequence ID" value="NHR05144.1"/>
    <property type="molecule type" value="Genomic_DNA"/>
</dbReference>
<dbReference type="InterPro" id="IPR050417">
    <property type="entry name" value="Sugar_Epim/Isomerase"/>
</dbReference>
<keyword evidence="1 2" id="KW-0413">Isomerase</keyword>
<name>A0ABX0L6M8_9NEIS</name>
<dbReference type="InterPro" id="IPR013022">
    <property type="entry name" value="Xyl_isomerase-like_TIM-brl"/>
</dbReference>
<accession>A0ABX0L6M8</accession>
<proteinExistence type="inferred from homology"/>
<dbReference type="InterPro" id="IPR026040">
    <property type="entry name" value="HyI-like"/>
</dbReference>
<dbReference type="GO" id="GO:0016853">
    <property type="term" value="F:isomerase activity"/>
    <property type="evidence" value="ECO:0007669"/>
    <property type="project" value="UniProtKB-KW"/>
</dbReference>
<protein>
    <submittedName>
        <fullName evidence="4">Hydroxypyruvate isomerase family protein</fullName>
    </submittedName>
</protein>
<dbReference type="RefSeq" id="WP_166451520.1">
    <property type="nucleotide sequence ID" value="NZ_JAAOMA010000008.1"/>
</dbReference>
<sequence>MPRFAANLTLLYTELPFLERFAAAASDGFRAVECLFPYDWPAAAIASRLREHDLTLALFNLPPGNWTAGERGLAALPGREQEFAAGVELALEYALATGCRRLHAMAGIPTPDAAADGTLAAYLSNLRRAAARLAPHGITLLIEAINATDMPGYFLNRQQQALDYIDTVGAANLRLQFDCYHCRVSDGDPLGWLPRVWERLGHIQIAGVPGRHEPEGGQIDYPALFAQLDALGYAGHVGCEYRPRGDTRAGLDWWQAWRDKQ</sequence>
<dbReference type="InterPro" id="IPR053398">
    <property type="entry name" value="HPT_OtnI_isomerases"/>
</dbReference>
<dbReference type="InterPro" id="IPR036237">
    <property type="entry name" value="Xyl_isomerase-like_sf"/>
</dbReference>
<dbReference type="PANTHER" id="PTHR43489">
    <property type="entry name" value="ISOMERASE"/>
    <property type="match status" value="1"/>
</dbReference>
<feature type="domain" description="Xylose isomerase-like TIM barrel" evidence="3">
    <location>
        <begin position="21"/>
        <end position="256"/>
    </location>
</feature>
<dbReference type="PIRSF" id="PIRSF006241">
    <property type="entry name" value="HyI"/>
    <property type="match status" value="1"/>
</dbReference>
<dbReference type="Gene3D" id="3.20.20.150">
    <property type="entry name" value="Divalent-metal-dependent TIM barrel enzymes"/>
    <property type="match status" value="1"/>
</dbReference>
<evidence type="ECO:0000256" key="1">
    <source>
        <dbReference type="ARBA" id="ARBA00023235"/>
    </source>
</evidence>
<evidence type="ECO:0000256" key="2">
    <source>
        <dbReference type="PIRNR" id="PIRNR006241"/>
    </source>
</evidence>
<comment type="similarity">
    <text evidence="2">Belongs to the hyi family.</text>
</comment>
<dbReference type="Proteomes" id="UP001515641">
    <property type="component" value="Unassembled WGS sequence"/>
</dbReference>
<dbReference type="SUPFAM" id="SSF51658">
    <property type="entry name" value="Xylose isomerase-like"/>
    <property type="match status" value="1"/>
</dbReference>
<evidence type="ECO:0000313" key="5">
    <source>
        <dbReference type="Proteomes" id="UP001515641"/>
    </source>
</evidence>
<gene>
    <name evidence="4" type="ORF">HA052_08020</name>
</gene>
<keyword evidence="5" id="KW-1185">Reference proteome</keyword>
<dbReference type="PANTHER" id="PTHR43489:SF6">
    <property type="entry name" value="HYDROXYPYRUVATE ISOMERASE-RELATED"/>
    <property type="match status" value="1"/>
</dbReference>
<evidence type="ECO:0000259" key="3">
    <source>
        <dbReference type="Pfam" id="PF01261"/>
    </source>
</evidence>
<dbReference type="NCBIfam" id="NF043033">
    <property type="entry name" value="OxoTetrIsom"/>
    <property type="match status" value="1"/>
</dbReference>
<comment type="caution">
    <text evidence="4">The sequence shown here is derived from an EMBL/GenBank/DDBJ whole genome shotgun (WGS) entry which is preliminary data.</text>
</comment>
<dbReference type="Pfam" id="PF01261">
    <property type="entry name" value="AP_endonuc_2"/>
    <property type="match status" value="1"/>
</dbReference>